<dbReference type="SUPFAM" id="SSF53300">
    <property type="entry name" value="vWA-like"/>
    <property type="match status" value="1"/>
</dbReference>
<evidence type="ECO:0008006" key="4">
    <source>
        <dbReference type="Google" id="ProtNLM"/>
    </source>
</evidence>
<dbReference type="PANTHER" id="PTHR34706:SF1">
    <property type="entry name" value="VWFA DOMAIN-CONTAINING PROTEIN"/>
    <property type="match status" value="1"/>
</dbReference>
<dbReference type="AlphaFoldDB" id="A0A4S8L294"/>
<accession>A0A4S8L294</accession>
<dbReference type="InterPro" id="IPR036465">
    <property type="entry name" value="vWFA_dom_sf"/>
</dbReference>
<gene>
    <name evidence="2" type="ORF">K435DRAFT_691266</name>
    <name evidence="1" type="ORF">K435DRAFT_691728</name>
</gene>
<name>A0A4S8L294_DENBC</name>
<sequence length="151" mass="16913">MEESYRWTQVSNALSGVTTSLSTQFDADGFDVYFLNNEFVQCGVKVSGTPTGTKLKKVLETYLPRLEDKMRPTKPICIVVITDGESDPAENPEENLETVIVNAARRLELAQIPLTQLYIHFIQIGDDLEATASLRHLDDALERTYGVRVGY</sequence>
<keyword evidence="3" id="KW-1185">Reference proteome</keyword>
<dbReference type="EMBL" id="ML179740">
    <property type="protein sequence ID" value="THU82329.1"/>
    <property type="molecule type" value="Genomic_DNA"/>
</dbReference>
<evidence type="ECO:0000313" key="3">
    <source>
        <dbReference type="Proteomes" id="UP000297245"/>
    </source>
</evidence>
<feature type="non-terminal residue" evidence="2">
    <location>
        <position position="151"/>
    </location>
</feature>
<evidence type="ECO:0000313" key="2">
    <source>
        <dbReference type="EMBL" id="THU82566.1"/>
    </source>
</evidence>
<dbReference type="Gene3D" id="3.40.50.410">
    <property type="entry name" value="von Willebrand factor, type A domain"/>
    <property type="match status" value="1"/>
</dbReference>
<proteinExistence type="predicted"/>
<protein>
    <recommendedName>
        <fullName evidence="4">VWFA domain-containing protein</fullName>
    </recommendedName>
</protein>
<dbReference type="EMBL" id="ML179722">
    <property type="protein sequence ID" value="THU82566.1"/>
    <property type="molecule type" value="Genomic_DNA"/>
</dbReference>
<dbReference type="PANTHER" id="PTHR34706">
    <property type="entry name" value="SLR1338 PROTEIN"/>
    <property type="match status" value="1"/>
</dbReference>
<dbReference type="Proteomes" id="UP000297245">
    <property type="component" value="Unassembled WGS sequence"/>
</dbReference>
<organism evidence="2 3">
    <name type="scientific">Dendrothele bispora (strain CBS 962.96)</name>
    <dbReference type="NCBI Taxonomy" id="1314807"/>
    <lineage>
        <taxon>Eukaryota</taxon>
        <taxon>Fungi</taxon>
        <taxon>Dikarya</taxon>
        <taxon>Basidiomycota</taxon>
        <taxon>Agaricomycotina</taxon>
        <taxon>Agaricomycetes</taxon>
        <taxon>Agaricomycetidae</taxon>
        <taxon>Agaricales</taxon>
        <taxon>Agaricales incertae sedis</taxon>
        <taxon>Dendrothele</taxon>
    </lineage>
</organism>
<reference evidence="2 3" key="1">
    <citation type="journal article" date="2019" name="Nat. Ecol. Evol.">
        <title>Megaphylogeny resolves global patterns of mushroom evolution.</title>
        <authorList>
            <person name="Varga T."/>
            <person name="Krizsan K."/>
            <person name="Foldi C."/>
            <person name="Dima B."/>
            <person name="Sanchez-Garcia M."/>
            <person name="Sanchez-Ramirez S."/>
            <person name="Szollosi G.J."/>
            <person name="Szarkandi J.G."/>
            <person name="Papp V."/>
            <person name="Albert L."/>
            <person name="Andreopoulos W."/>
            <person name="Angelini C."/>
            <person name="Antonin V."/>
            <person name="Barry K.W."/>
            <person name="Bougher N.L."/>
            <person name="Buchanan P."/>
            <person name="Buyck B."/>
            <person name="Bense V."/>
            <person name="Catcheside P."/>
            <person name="Chovatia M."/>
            <person name="Cooper J."/>
            <person name="Damon W."/>
            <person name="Desjardin D."/>
            <person name="Finy P."/>
            <person name="Geml J."/>
            <person name="Haridas S."/>
            <person name="Hughes K."/>
            <person name="Justo A."/>
            <person name="Karasinski D."/>
            <person name="Kautmanova I."/>
            <person name="Kiss B."/>
            <person name="Kocsube S."/>
            <person name="Kotiranta H."/>
            <person name="LaButti K.M."/>
            <person name="Lechner B.E."/>
            <person name="Liimatainen K."/>
            <person name="Lipzen A."/>
            <person name="Lukacs Z."/>
            <person name="Mihaltcheva S."/>
            <person name="Morgado L.N."/>
            <person name="Niskanen T."/>
            <person name="Noordeloos M.E."/>
            <person name="Ohm R.A."/>
            <person name="Ortiz-Santana B."/>
            <person name="Ovrebo C."/>
            <person name="Racz N."/>
            <person name="Riley R."/>
            <person name="Savchenko A."/>
            <person name="Shiryaev A."/>
            <person name="Soop K."/>
            <person name="Spirin V."/>
            <person name="Szebenyi C."/>
            <person name="Tomsovsky M."/>
            <person name="Tulloss R.E."/>
            <person name="Uehling J."/>
            <person name="Grigoriev I.V."/>
            <person name="Vagvolgyi C."/>
            <person name="Papp T."/>
            <person name="Martin F.M."/>
            <person name="Miettinen O."/>
            <person name="Hibbett D.S."/>
            <person name="Nagy L.G."/>
        </authorList>
    </citation>
    <scope>NUCLEOTIDE SEQUENCE [LARGE SCALE GENOMIC DNA]</scope>
    <source>
        <strain evidence="2 3">CBS 962.96</strain>
    </source>
</reference>
<evidence type="ECO:0000313" key="1">
    <source>
        <dbReference type="EMBL" id="THU82329.1"/>
    </source>
</evidence>
<dbReference type="OrthoDB" id="2142040at2759"/>